<feature type="compositionally biased region" description="Basic residues" evidence="1">
    <location>
        <begin position="40"/>
        <end position="52"/>
    </location>
</feature>
<accession>A0A6J4PYN8</accession>
<feature type="compositionally biased region" description="Basic residues" evidence="1">
    <location>
        <begin position="13"/>
        <end position="23"/>
    </location>
</feature>
<reference evidence="2" key="1">
    <citation type="submission" date="2020-02" db="EMBL/GenBank/DDBJ databases">
        <authorList>
            <person name="Meier V. D."/>
        </authorList>
    </citation>
    <scope>NUCLEOTIDE SEQUENCE</scope>
    <source>
        <strain evidence="2">AVDCRST_MAG15</strain>
    </source>
</reference>
<feature type="non-terminal residue" evidence="2">
    <location>
        <position position="98"/>
    </location>
</feature>
<feature type="region of interest" description="Disordered" evidence="1">
    <location>
        <begin position="1"/>
        <end position="98"/>
    </location>
</feature>
<dbReference type="AlphaFoldDB" id="A0A6J4PYN8"/>
<feature type="non-terminal residue" evidence="2">
    <location>
        <position position="1"/>
    </location>
</feature>
<evidence type="ECO:0000256" key="1">
    <source>
        <dbReference type="SAM" id="MobiDB-lite"/>
    </source>
</evidence>
<evidence type="ECO:0000313" key="2">
    <source>
        <dbReference type="EMBL" id="CAA9423017.1"/>
    </source>
</evidence>
<proteinExistence type="predicted"/>
<name>A0A6J4PYN8_9RHOB</name>
<gene>
    <name evidence="2" type="ORF">AVDCRST_MAG15-2315</name>
</gene>
<dbReference type="EMBL" id="CADCUU010000344">
    <property type="protein sequence ID" value="CAA9423017.1"/>
    <property type="molecule type" value="Genomic_DNA"/>
</dbReference>
<protein>
    <submittedName>
        <fullName evidence="2">Hemoglobin-like protein HbO</fullName>
    </submittedName>
</protein>
<organism evidence="2">
    <name type="scientific">uncultured Rubellimicrobium sp</name>
    <dbReference type="NCBI Taxonomy" id="543078"/>
    <lineage>
        <taxon>Bacteria</taxon>
        <taxon>Pseudomonadati</taxon>
        <taxon>Pseudomonadota</taxon>
        <taxon>Alphaproteobacteria</taxon>
        <taxon>Rhodobacterales</taxon>
        <taxon>Roseobacteraceae</taxon>
        <taxon>Rubellimicrobium</taxon>
        <taxon>environmental samples</taxon>
    </lineage>
</organism>
<feature type="compositionally biased region" description="Basic and acidic residues" evidence="1">
    <location>
        <begin position="1"/>
        <end position="12"/>
    </location>
</feature>
<sequence length="98" mass="10978">DRRIHPLPDHPRPRPRHRGRLPHRPPPSPIRPRMPVTGGRRLHRGPGRRHRAPHLDVGGRTHAGLPPRPPLPALPCRGAPLHPRHRGDAALRGAGHRL</sequence>